<evidence type="ECO:0000313" key="3">
    <source>
        <dbReference type="Proteomes" id="UP000306584"/>
    </source>
</evidence>
<feature type="compositionally biased region" description="Polar residues" evidence="1">
    <location>
        <begin position="487"/>
        <end position="498"/>
    </location>
</feature>
<evidence type="ECO:0000313" key="2">
    <source>
        <dbReference type="EMBL" id="THY36242.1"/>
    </source>
</evidence>
<gene>
    <name evidence="2" type="ORF">D6D01_00635</name>
</gene>
<organism evidence="2 3">
    <name type="scientific">Aureobasidium pullulans</name>
    <name type="common">Black yeast</name>
    <name type="synonym">Pullularia pullulans</name>
    <dbReference type="NCBI Taxonomy" id="5580"/>
    <lineage>
        <taxon>Eukaryota</taxon>
        <taxon>Fungi</taxon>
        <taxon>Dikarya</taxon>
        <taxon>Ascomycota</taxon>
        <taxon>Pezizomycotina</taxon>
        <taxon>Dothideomycetes</taxon>
        <taxon>Dothideomycetidae</taxon>
        <taxon>Dothideales</taxon>
        <taxon>Saccotheciaceae</taxon>
        <taxon>Aureobasidium</taxon>
    </lineage>
</organism>
<feature type="compositionally biased region" description="Polar residues" evidence="1">
    <location>
        <begin position="285"/>
        <end position="297"/>
    </location>
</feature>
<feature type="region of interest" description="Disordered" evidence="1">
    <location>
        <begin position="211"/>
        <end position="254"/>
    </location>
</feature>
<feature type="region of interest" description="Disordered" evidence="1">
    <location>
        <begin position="269"/>
        <end position="329"/>
    </location>
</feature>
<dbReference type="Proteomes" id="UP000306584">
    <property type="component" value="Unassembled WGS sequence"/>
</dbReference>
<proteinExistence type="predicted"/>
<accession>A0A4S9M2N3</accession>
<feature type="region of interest" description="Disordered" evidence="1">
    <location>
        <begin position="481"/>
        <end position="505"/>
    </location>
</feature>
<sequence>MEPPTSIAFSHEPEWVCKEPALVTWNDNNCLDLSSIGLPCPTGKPTQITLWVGKHPTSGLCIVLQLRITARFSKRRRVLDYYLPLPPPTGSVSVTKVDDASQNVKECLEDAYGKSSTKKCIRVSFQPSGLGRVLMPSVPSNAPCFEGTPFHLLTQFRSLSHASQLDVYIAYSSYAQHALMSLETPLKNLLACTEYIDLPRSYGGNGGVFDDWRQLGDKSPNPFSDAQQPCLDPGQKDQEHNQPGVGTSPRVKTHRPLSAKAYEALEHGPPADVQEMYSPPPYSPARQSVRTSVTPESQRVPKLQSELSGCLKRSRDSNSPGDDKPRAKSAKLDLIESFPSTIIDTSNVVHNKHSPQAQRVCFYSPTVANTPSTVEESQLFPLEHTTPTRHEYHSTNVSPVQSLASSRYFASHRRTRPSAAIEEPDSAHGHPLNFNRGSPPPLNTTDSSSPETPRIKPTVFTRRLEFLSVPVDAEDIVSQLEHEQPPEKNTGSFVPTQRSLDHVSPTRTDHPLNAAQLPPLTTQALQRLMDDLLESVDYSYKVAELGLQETSDEFKVELQLEKDKGVEEITEHAEEILAGVKGQMDDLASGHLVSFEDMLQKTNGQLQQIFKAFLGGLVKAMAMGKGCLDRRAAEDTRVDAPLVRHQRPAFENLQPMSMPDSSPIVATKLFLQEFGELRAAAKVKVLERLTSQSTAEIFLTVDRELRGAWVASWTGEITS</sequence>
<evidence type="ECO:0000256" key="1">
    <source>
        <dbReference type="SAM" id="MobiDB-lite"/>
    </source>
</evidence>
<protein>
    <submittedName>
        <fullName evidence="2">Uncharacterized protein</fullName>
    </submittedName>
</protein>
<feature type="compositionally biased region" description="Basic and acidic residues" evidence="1">
    <location>
        <begin position="313"/>
        <end position="329"/>
    </location>
</feature>
<name>A0A4S9M2N3_AURPU</name>
<feature type="region of interest" description="Disordered" evidence="1">
    <location>
        <begin position="409"/>
        <end position="455"/>
    </location>
</feature>
<comment type="caution">
    <text evidence="2">The sequence shown here is derived from an EMBL/GenBank/DDBJ whole genome shotgun (WGS) entry which is preliminary data.</text>
</comment>
<dbReference type="EMBL" id="QZBD01000009">
    <property type="protein sequence ID" value="THY36242.1"/>
    <property type="molecule type" value="Genomic_DNA"/>
</dbReference>
<reference evidence="2 3" key="1">
    <citation type="submission" date="2018-10" db="EMBL/GenBank/DDBJ databases">
        <title>Fifty Aureobasidium pullulans genomes reveal a recombining polyextremotolerant generalist.</title>
        <authorList>
            <person name="Gostincar C."/>
            <person name="Turk M."/>
            <person name="Zajc J."/>
            <person name="Gunde-Cimerman N."/>
        </authorList>
    </citation>
    <scope>NUCLEOTIDE SEQUENCE [LARGE SCALE GENOMIC DNA]</scope>
    <source>
        <strain evidence="2 3">EXF-6604</strain>
    </source>
</reference>
<dbReference type="AlphaFoldDB" id="A0A4S9M2N3"/>